<organism evidence="1 2">
    <name type="scientific">Clunio marinus</name>
    <dbReference type="NCBI Taxonomy" id="568069"/>
    <lineage>
        <taxon>Eukaryota</taxon>
        <taxon>Metazoa</taxon>
        <taxon>Ecdysozoa</taxon>
        <taxon>Arthropoda</taxon>
        <taxon>Hexapoda</taxon>
        <taxon>Insecta</taxon>
        <taxon>Pterygota</taxon>
        <taxon>Neoptera</taxon>
        <taxon>Endopterygota</taxon>
        <taxon>Diptera</taxon>
        <taxon>Nematocera</taxon>
        <taxon>Chironomoidea</taxon>
        <taxon>Chironomidae</taxon>
        <taxon>Clunio</taxon>
    </lineage>
</organism>
<reference evidence="1 2" key="1">
    <citation type="submission" date="2015-04" db="EMBL/GenBank/DDBJ databases">
        <authorList>
            <person name="Syromyatnikov M.Y."/>
            <person name="Popov V.N."/>
        </authorList>
    </citation>
    <scope>NUCLEOTIDE SEQUENCE [LARGE SCALE GENOMIC DNA]</scope>
</reference>
<evidence type="ECO:0000313" key="2">
    <source>
        <dbReference type="Proteomes" id="UP000183832"/>
    </source>
</evidence>
<accession>A0A1J1IYE6</accession>
<name>A0A1J1IYE6_9DIPT</name>
<proteinExistence type="predicted"/>
<protein>
    <submittedName>
        <fullName evidence="1">CLUMA_CG018385, isoform A</fullName>
    </submittedName>
</protein>
<sequence>MVKAFPEYLKEFFLFSQLFAFQNVERSDSGEFIVKSKKVMLKPLTEFSLRNENAHEVFTNVQQLKGEETLIKLLRVSGMLIT</sequence>
<keyword evidence="2" id="KW-1185">Reference proteome</keyword>
<dbReference type="EMBL" id="CVRI01000064">
    <property type="protein sequence ID" value="CRL05237.1"/>
    <property type="molecule type" value="Genomic_DNA"/>
</dbReference>
<gene>
    <name evidence="1" type="ORF">CLUMA_CG018385</name>
</gene>
<evidence type="ECO:0000313" key="1">
    <source>
        <dbReference type="EMBL" id="CRL05237.1"/>
    </source>
</evidence>
<dbReference type="Proteomes" id="UP000183832">
    <property type="component" value="Unassembled WGS sequence"/>
</dbReference>
<dbReference type="AlphaFoldDB" id="A0A1J1IYE6"/>